<name>A0AAJ5NCJ8_9BURK</name>
<protein>
    <recommendedName>
        <fullName evidence="3">Zinc-binding dehydrogenase</fullName>
    </recommendedName>
</protein>
<dbReference type="InterPro" id="IPR052711">
    <property type="entry name" value="Zinc_ADH-like"/>
</dbReference>
<proteinExistence type="predicted"/>
<dbReference type="Pfam" id="PF13602">
    <property type="entry name" value="ADH_zinc_N_2"/>
    <property type="match status" value="1"/>
</dbReference>
<keyword evidence="2" id="KW-1185">Reference proteome</keyword>
<dbReference type="EMBL" id="LR025743">
    <property type="protein sequence ID" value="VBB15944.1"/>
    <property type="molecule type" value="Genomic_DNA"/>
</dbReference>
<dbReference type="Proteomes" id="UP000268684">
    <property type="component" value="Chromosome II"/>
</dbReference>
<dbReference type="PANTHER" id="PTHR45033:SF2">
    <property type="entry name" value="ZINC-TYPE ALCOHOL DEHYDROGENASE-LIKE PROTEIN C1773.06C"/>
    <property type="match status" value="1"/>
</dbReference>
<dbReference type="AlphaFoldDB" id="A0AAJ5NCJ8"/>
<dbReference type="PANTHER" id="PTHR45033">
    <property type="match status" value="1"/>
</dbReference>
<evidence type="ECO:0000313" key="1">
    <source>
        <dbReference type="EMBL" id="VBB15944.1"/>
    </source>
</evidence>
<evidence type="ECO:0000313" key="2">
    <source>
        <dbReference type="Proteomes" id="UP000268684"/>
    </source>
</evidence>
<dbReference type="Gene3D" id="3.90.180.10">
    <property type="entry name" value="Medium-chain alcohol dehydrogenases, catalytic domain"/>
    <property type="match status" value="1"/>
</dbReference>
<gene>
    <name evidence="1" type="ORF">BSTAB16_6142</name>
</gene>
<evidence type="ECO:0008006" key="3">
    <source>
        <dbReference type="Google" id="ProtNLM"/>
    </source>
</evidence>
<accession>A0AAJ5NCJ8</accession>
<sequence length="105" mass="11554">MTLSTVTAMPMTITICSFLFITACLRAIRCAAIIRRVGRPCTAPCACQSSDAGSRERLDDVLRPVDAKRIKPVVDRVFGFHEAPQAYAYLQSAQHFGKVAIRVPQ</sequence>
<organism evidence="1 2">
    <name type="scientific">Burkholderia stabilis</name>
    <dbReference type="NCBI Taxonomy" id="95485"/>
    <lineage>
        <taxon>Bacteria</taxon>
        <taxon>Pseudomonadati</taxon>
        <taxon>Pseudomonadota</taxon>
        <taxon>Betaproteobacteria</taxon>
        <taxon>Burkholderiales</taxon>
        <taxon>Burkholderiaceae</taxon>
        <taxon>Burkholderia</taxon>
        <taxon>Burkholderia cepacia complex</taxon>
    </lineage>
</organism>
<reference evidence="1 2" key="1">
    <citation type="submission" date="2017-11" db="EMBL/GenBank/DDBJ databases">
        <authorList>
            <person name="Seth-Smith MB H."/>
        </authorList>
    </citation>
    <scope>NUCLEOTIDE SEQUENCE [LARGE SCALE GENOMIC DNA]</scope>
    <source>
        <strain evidence="1">E</strain>
    </source>
</reference>